<feature type="transmembrane region" description="Helical" evidence="1">
    <location>
        <begin position="41"/>
        <end position="59"/>
    </location>
</feature>
<feature type="transmembrane region" description="Helical" evidence="1">
    <location>
        <begin position="480"/>
        <end position="501"/>
    </location>
</feature>
<keyword evidence="1" id="KW-0812">Transmembrane</keyword>
<accession>A0ABT3FMF3</accession>
<feature type="transmembrane region" description="Helical" evidence="1">
    <location>
        <begin position="446"/>
        <end position="468"/>
    </location>
</feature>
<organism evidence="2 3">
    <name type="scientific">Luteolibacter flavescens</name>
    <dbReference type="NCBI Taxonomy" id="1859460"/>
    <lineage>
        <taxon>Bacteria</taxon>
        <taxon>Pseudomonadati</taxon>
        <taxon>Verrucomicrobiota</taxon>
        <taxon>Verrucomicrobiia</taxon>
        <taxon>Verrucomicrobiales</taxon>
        <taxon>Verrucomicrobiaceae</taxon>
        <taxon>Luteolibacter</taxon>
    </lineage>
</organism>
<reference evidence="2 3" key="1">
    <citation type="submission" date="2022-10" db="EMBL/GenBank/DDBJ databases">
        <title>Luteolibacter flavescens strain MCCC 1K03193, whole genome shotgun sequencing project.</title>
        <authorList>
            <person name="Zhao G."/>
            <person name="Shen L."/>
        </authorList>
    </citation>
    <scope>NUCLEOTIDE SEQUENCE [LARGE SCALE GENOMIC DNA]</scope>
    <source>
        <strain evidence="2 3">MCCC 1K03193</strain>
    </source>
</reference>
<protein>
    <submittedName>
        <fullName evidence="2">Uncharacterized protein</fullName>
    </submittedName>
</protein>
<keyword evidence="1" id="KW-0472">Membrane</keyword>
<feature type="transmembrane region" description="Helical" evidence="1">
    <location>
        <begin position="581"/>
        <end position="602"/>
    </location>
</feature>
<comment type="caution">
    <text evidence="2">The sequence shown here is derived from an EMBL/GenBank/DDBJ whole genome shotgun (WGS) entry which is preliminary data.</text>
</comment>
<feature type="transmembrane region" description="Helical" evidence="1">
    <location>
        <begin position="547"/>
        <end position="569"/>
    </location>
</feature>
<keyword evidence="3" id="KW-1185">Reference proteome</keyword>
<proteinExistence type="predicted"/>
<dbReference type="EMBL" id="JAPDDS010000003">
    <property type="protein sequence ID" value="MCW1884632.1"/>
    <property type="molecule type" value="Genomic_DNA"/>
</dbReference>
<sequence>MMAEQELRAVLENVPEAATRAHLDKATANLEKARPKQRWKAVLYIAALVAVVIAAIPLTRDYVRLRIASYDLLSMSDPMALALPGPAFRPDVDQQVADLFGPLSRDERLLLFGDLSQPTRTEAMERLWKSSPDDPVLFAAFVRSTYPYSSAPDDFLDTADRLDPENSWYRYLAASFAADGSVESFRLPYRTLKAHPNSPRFGVRDVTAHAEVIRLLEEASRIPGMDSHAEELLLRRLKVLPAGDDVLGRKLTHAYLQMRTPSWSVLGIYLSRSISARAEELAAKGDQDGFRTLAEVWEIFARRSINDRGFDVSLSSAQHLARAARNLGIESLADRYTRIDRAIVERERARGYREAEMENEWGKLQQAAGGILYEKVRVENAPILERSDILPSIMAEQSALQRIASALGAIAMLVVLILSASTRFSRGQQVRRLSASLVKVLDSSDYLRILMAGVALPVLVHLIAEWMIPPVLPLATEDAVLPILLRHAALAAAIITLPALLVAKRMGFLLGRMAWGKPPAIMLATTSIMALAAMVAGFTNIEPLTVAGWAFVSVFPGVVLIYLTFGLAACPRTAAVHYHTWARGISPAYATGLLAFALLVPINHARERHWTKRNVLTKIEPGIPAMNRYLHEIEQIEKKELLEILEAKP</sequence>
<feature type="transmembrane region" description="Helical" evidence="1">
    <location>
        <begin position="521"/>
        <end position="541"/>
    </location>
</feature>
<dbReference type="Proteomes" id="UP001207930">
    <property type="component" value="Unassembled WGS sequence"/>
</dbReference>
<evidence type="ECO:0000256" key="1">
    <source>
        <dbReference type="SAM" id="Phobius"/>
    </source>
</evidence>
<gene>
    <name evidence="2" type="ORF">OKA04_07800</name>
</gene>
<name>A0ABT3FMF3_9BACT</name>
<feature type="transmembrane region" description="Helical" evidence="1">
    <location>
        <begin position="403"/>
        <end position="425"/>
    </location>
</feature>
<dbReference type="RefSeq" id="WP_264500588.1">
    <property type="nucleotide sequence ID" value="NZ_JAPDDS010000003.1"/>
</dbReference>
<keyword evidence="1" id="KW-1133">Transmembrane helix</keyword>
<evidence type="ECO:0000313" key="2">
    <source>
        <dbReference type="EMBL" id="MCW1884632.1"/>
    </source>
</evidence>
<evidence type="ECO:0000313" key="3">
    <source>
        <dbReference type="Proteomes" id="UP001207930"/>
    </source>
</evidence>